<keyword evidence="1" id="KW-0812">Transmembrane</keyword>
<evidence type="ECO:0000313" key="2">
    <source>
        <dbReference type="EMBL" id="ARR00955.1"/>
    </source>
</evidence>
<organism evidence="2 3">
    <name type="scientific">Campylobacter porcelli</name>
    <dbReference type="NCBI Taxonomy" id="1660073"/>
    <lineage>
        <taxon>Bacteria</taxon>
        <taxon>Pseudomonadati</taxon>
        <taxon>Campylobacterota</taxon>
        <taxon>Epsilonproteobacteria</taxon>
        <taxon>Campylobacterales</taxon>
        <taxon>Campylobacteraceae</taxon>
        <taxon>Campylobacter</taxon>
    </lineage>
</organism>
<keyword evidence="1" id="KW-1133">Transmembrane helix</keyword>
<dbReference type="EMBL" id="CP018789">
    <property type="protein sequence ID" value="ARR00955.1"/>
    <property type="molecule type" value="Genomic_DNA"/>
</dbReference>
<dbReference type="KEGG" id="camy:CSUIS_1155"/>
<accession>A0A1X9SXL3</accession>
<dbReference type="Proteomes" id="UP000194260">
    <property type="component" value="Chromosome"/>
</dbReference>
<evidence type="ECO:0000256" key="1">
    <source>
        <dbReference type="SAM" id="Phobius"/>
    </source>
</evidence>
<keyword evidence="1" id="KW-0472">Membrane</keyword>
<gene>
    <name evidence="2" type="ORF">CSUIS_1155</name>
</gene>
<evidence type="ECO:0000313" key="3">
    <source>
        <dbReference type="Proteomes" id="UP000194260"/>
    </source>
</evidence>
<name>A0A1X9SXL3_9BACT</name>
<dbReference type="STRING" id="1660073.CSUIS_1155"/>
<feature type="transmembrane region" description="Helical" evidence="1">
    <location>
        <begin position="28"/>
        <end position="46"/>
    </location>
</feature>
<sequence>MRILLFLVLIIAILILLAISNDKLNLKSKISILVVCVVVFLAGFIYNQNDNKRSNDIKELLYKFNANESIKCGDYNITNSKFNYEFGTSSFVSKEQNGIIIPIEKCLKEN</sequence>
<dbReference type="RefSeq" id="WP_086297814.1">
    <property type="nucleotide sequence ID" value="NZ_CP018789.1"/>
</dbReference>
<dbReference type="AlphaFoldDB" id="A0A1X9SXL3"/>
<reference evidence="3" key="1">
    <citation type="journal article" date="2017" name="Genome Biol. Evol.">
        <title>Comparative Genomic Analysis Identifies a Campylobacter Clade Deficient in Selenium Metabolism.</title>
        <authorList>
            <person name="Miller W.G."/>
            <person name="Yee E."/>
            <person name="Lopes B.S."/>
            <person name="Chapman M.H."/>
            <person name="Huynh S."/>
            <person name="Bono J.L."/>
            <person name="Parker C.T."/>
            <person name="Strachan N.J.C."/>
            <person name="Forbes K.J."/>
        </authorList>
    </citation>
    <scope>NUCLEOTIDE SEQUENCE [LARGE SCALE GENOMIC DNA]</scope>
    <source>
        <strain evidence="3">RM6137</strain>
    </source>
</reference>
<proteinExistence type="predicted"/>
<protein>
    <submittedName>
        <fullName evidence="2">Putative membrane protein</fullName>
    </submittedName>
</protein>